<dbReference type="InterPro" id="IPR004381">
    <property type="entry name" value="Glycerate_kinase"/>
</dbReference>
<evidence type="ECO:0000256" key="2">
    <source>
        <dbReference type="ARBA" id="ARBA00022679"/>
    </source>
</evidence>
<name>A0A2I1IMB6_9ACTO</name>
<comment type="similarity">
    <text evidence="1 4">Belongs to the glycerate kinase type-1 family.</text>
</comment>
<dbReference type="GO" id="GO:0031388">
    <property type="term" value="P:organic acid phosphorylation"/>
    <property type="evidence" value="ECO:0007669"/>
    <property type="project" value="UniProtKB-UniRule"/>
</dbReference>
<dbReference type="PANTHER" id="PTHR21599:SF0">
    <property type="entry name" value="GLYCERATE KINASE"/>
    <property type="match status" value="1"/>
</dbReference>
<dbReference type="Gene3D" id="3.90.1510.10">
    <property type="entry name" value="Glycerate kinase, domain 2"/>
    <property type="match status" value="1"/>
</dbReference>
<reference evidence="5 6" key="1">
    <citation type="submission" date="2017-12" db="EMBL/GenBank/DDBJ databases">
        <title>Phylogenetic diversity of female urinary microbiome.</title>
        <authorList>
            <person name="Thomas-White K."/>
            <person name="Wolfe A.J."/>
        </authorList>
    </citation>
    <scope>NUCLEOTIDE SEQUENCE [LARGE SCALE GENOMIC DNA]</scope>
    <source>
        <strain evidence="5 6">UMB0402</strain>
    </source>
</reference>
<evidence type="ECO:0000313" key="5">
    <source>
        <dbReference type="EMBL" id="PKY72265.1"/>
    </source>
</evidence>
<comment type="caution">
    <text evidence="5">The sequence shown here is derived from an EMBL/GenBank/DDBJ whole genome shotgun (WGS) entry which is preliminary data.</text>
</comment>
<dbReference type="PANTHER" id="PTHR21599">
    <property type="entry name" value="GLYCERATE KINASE"/>
    <property type="match status" value="1"/>
</dbReference>
<dbReference type="InterPro" id="IPR036129">
    <property type="entry name" value="Glycerate_kinase_sf"/>
</dbReference>
<evidence type="ECO:0000256" key="1">
    <source>
        <dbReference type="ARBA" id="ARBA00006284"/>
    </source>
</evidence>
<gene>
    <name evidence="5" type="ORF">CYJ19_05295</name>
</gene>
<keyword evidence="2 4" id="KW-0808">Transferase</keyword>
<organism evidence="5 6">
    <name type="scientific">Winkia neuii</name>
    <dbReference type="NCBI Taxonomy" id="33007"/>
    <lineage>
        <taxon>Bacteria</taxon>
        <taxon>Bacillati</taxon>
        <taxon>Actinomycetota</taxon>
        <taxon>Actinomycetes</taxon>
        <taxon>Actinomycetales</taxon>
        <taxon>Actinomycetaceae</taxon>
        <taxon>Winkia</taxon>
    </lineage>
</organism>
<dbReference type="InterPro" id="IPR018193">
    <property type="entry name" value="Glyc_kinase_flavodox-like_fold"/>
</dbReference>
<keyword evidence="3 4" id="KW-0418">Kinase</keyword>
<dbReference type="AlphaFoldDB" id="A0A2I1IMB6"/>
<dbReference type="GeneID" id="35866810"/>
<dbReference type="SUPFAM" id="SSF110738">
    <property type="entry name" value="Glycerate kinase I"/>
    <property type="match status" value="1"/>
</dbReference>
<protein>
    <submittedName>
        <fullName evidence="5">Glycerate kinase</fullName>
    </submittedName>
</protein>
<dbReference type="EMBL" id="PKKO01000003">
    <property type="protein sequence ID" value="PKY72265.1"/>
    <property type="molecule type" value="Genomic_DNA"/>
</dbReference>
<proteinExistence type="inferred from homology"/>
<evidence type="ECO:0000256" key="4">
    <source>
        <dbReference type="PIRNR" id="PIRNR006078"/>
    </source>
</evidence>
<dbReference type="NCBIfam" id="TIGR00045">
    <property type="entry name" value="glycerate kinase"/>
    <property type="match status" value="1"/>
</dbReference>
<keyword evidence="6" id="KW-1185">Reference proteome</keyword>
<dbReference type="InterPro" id="IPR018197">
    <property type="entry name" value="Glycerate_kinase_RE-like"/>
</dbReference>
<dbReference type="GO" id="GO:0008887">
    <property type="term" value="F:glycerate kinase activity"/>
    <property type="evidence" value="ECO:0007669"/>
    <property type="project" value="UniProtKB-UniRule"/>
</dbReference>
<accession>A0A2I1IMB6</accession>
<evidence type="ECO:0000256" key="3">
    <source>
        <dbReference type="ARBA" id="ARBA00022777"/>
    </source>
</evidence>
<dbReference type="RefSeq" id="WP_024331854.1">
    <property type="nucleotide sequence ID" value="NZ_JASOXK010000005.1"/>
</dbReference>
<dbReference type="Gene3D" id="3.40.50.10350">
    <property type="entry name" value="Glycerate kinase, domain 1"/>
    <property type="match status" value="1"/>
</dbReference>
<dbReference type="PIRSF" id="PIRSF006078">
    <property type="entry name" value="GlxK"/>
    <property type="match status" value="1"/>
</dbReference>
<dbReference type="STRING" id="33007.HMPREF3198_00189"/>
<evidence type="ECO:0000313" key="6">
    <source>
        <dbReference type="Proteomes" id="UP000235122"/>
    </source>
</evidence>
<dbReference type="Pfam" id="PF02595">
    <property type="entry name" value="Gly_kinase"/>
    <property type="match status" value="1"/>
</dbReference>
<dbReference type="Proteomes" id="UP000235122">
    <property type="component" value="Unassembled WGS sequence"/>
</dbReference>
<sequence length="382" mass="38922">MKIVLAPDSFKGTLSAPQAAAVMGRAVGEIFPEAAVLQVPMADGGEGTAEAITVALGGKKRHLSVSGPLGKEVVATFGMVANKRLAVIDMAQSSGLNLALGGNIWQADTRGVGQLVRAALEEDPEQIIIGLGGSGTNDGGAGFLVGLGARLLDENGHELAPVPANLAQVSCIDTSGLDRKLLQTQIVLACDVTNPLSGEGGASFVYAPQKGASADDLPKLDAALSHFGKVLARTFAKEVTTTPGAGAAGGLGAGILAATNARVVRGVDAVIDAVGLKAHLVGADWVFTGEGRLDGQSAFGKTPVGVAEAARAKAVPALCFAGNVTDEAYKLVPEYFAAIFSTMQRVVPLEIALAECAPSLYRAVANACRTIRETLEMVAKRS</sequence>